<comment type="subcellular location">
    <subcellularLocation>
        <location evidence="2">Cytoplasm</location>
    </subcellularLocation>
    <subcellularLocation>
        <location evidence="1">Nucleus</location>
    </subcellularLocation>
</comment>
<evidence type="ECO:0000256" key="4">
    <source>
        <dbReference type="ARBA" id="ARBA00022737"/>
    </source>
</evidence>
<feature type="region of interest" description="Disordered" evidence="6">
    <location>
        <begin position="594"/>
        <end position="625"/>
    </location>
</feature>
<organism evidence="7 8">
    <name type="scientific">Venustampulla echinocandica</name>
    <dbReference type="NCBI Taxonomy" id="2656787"/>
    <lineage>
        <taxon>Eukaryota</taxon>
        <taxon>Fungi</taxon>
        <taxon>Dikarya</taxon>
        <taxon>Ascomycota</taxon>
        <taxon>Pezizomycotina</taxon>
        <taxon>Leotiomycetes</taxon>
        <taxon>Helotiales</taxon>
        <taxon>Pleuroascaceae</taxon>
        <taxon>Venustampulla</taxon>
    </lineage>
</organism>
<dbReference type="Proteomes" id="UP000254866">
    <property type="component" value="Unassembled WGS sequence"/>
</dbReference>
<dbReference type="Pfam" id="PF00514">
    <property type="entry name" value="Arm"/>
    <property type="match status" value="1"/>
</dbReference>
<sequence>MARQPWVLQIRNARNHAEQISALRALKNDLVGHPLKKQEAVALGILEPVVRLTSNNLGSRPDGKSHDHSFASKPLNEEEVVRLQGLQVVASIALGGPSFLLYLHSASVLPAVLSNLCPSNNPSQLVLASLRALSNLADSAALAPNSHPLNTGAIADGLFARQYLPTICRILSQSSASSAVQCQISITASLIGRICREERHQQALASSGVLDALATELSRFVAADGLVIPGADILAQRDGLQEYFPTVSHQNIELGVILEAISVIIANSKFRSSQLLYSPSILAIFPISQPTEFAACQSARAVWNAFNVAGLNVRQSQLNAIDYLLPFVPLHQLKSPSAQASAFPPLGAPGPREPLGLAGRSVSSRYNGTSLPSWSDSPGPGSELPTQPVPDADLEEPENPLIAYLIFTLRYRSDMERLMAASVLTILYRAGLTSKTRETTIGLLVVPLLVQMLDDNFNLQTGKDSFADEEAQRIDWAIKERAPAVLAMLITDSEYLQKAAFDAGVVGKLTKILKIAYDPVTEAFRPHTWSPHDSDELNSEFQTAKLGNQGEPPLLVHKVKVRESTLKAIAALVPFKDEYRKAIVDQGTIPYIVESMNSNPGKPSPKATDKSDKTPNGSSENETKQGYGVNGVDVLIAACGAIRALSRSVGILRTTLIDNGVAMPVFRLLQHPDIEVQIAATATVCNLVTDVSPMRDSIAEAGVLKILCEHAHSMNAKLRLNALWALKHFVHSVSNDVKRLCLEELGQGWLVQLICDDTEDEALLSSRSNGEERPTSGLHDEANEDVEMDQFEDPVGSTLGASFGRSTNSRPSSSRSKSLQQAELRLAALREAETNPARKARKDDIAVQEQGLDFIRNLIGGAGQGGTAETTEMIDFLFNALGQDRVFEILASKLRPKVINPFGRRNPAAPETRVQPPHPEIIAAVGYILVHMAASIPRHRQLVIAQTDLLQLLVPQFNHTTIEVRLALCWLVTNLTWMDDASDAQACAQRANQLKELGFLAKLEKLEQDPELNVRERAKSALWQMKQGT</sequence>
<dbReference type="PANTHER" id="PTHR15651:SF7">
    <property type="entry name" value="ARMADILLO REPEAT-CONTAINING PROTEIN 8"/>
    <property type="match status" value="1"/>
</dbReference>
<keyword evidence="8" id="KW-1185">Reference proteome</keyword>
<reference evidence="7 8" key="1">
    <citation type="journal article" date="2018" name="IMA Fungus">
        <title>IMA Genome-F 9: Draft genome sequence of Annulohypoxylon stygium, Aspergillus mulundensis, Berkeleyomyces basicola (syn. Thielaviopsis basicola), Ceratocystis smalleyi, two Cercospora beticola strains, Coleophoma cylindrospora, Fusarium fracticaudum, Phialophora cf. hyalina, and Morchella septimelata.</title>
        <authorList>
            <person name="Wingfield B.D."/>
            <person name="Bills G.F."/>
            <person name="Dong Y."/>
            <person name="Huang W."/>
            <person name="Nel W.J."/>
            <person name="Swalarsk-Parry B.S."/>
            <person name="Vaghefi N."/>
            <person name="Wilken P.M."/>
            <person name="An Z."/>
            <person name="de Beer Z.W."/>
            <person name="De Vos L."/>
            <person name="Chen L."/>
            <person name="Duong T.A."/>
            <person name="Gao Y."/>
            <person name="Hammerbacher A."/>
            <person name="Kikkert J.R."/>
            <person name="Li Y."/>
            <person name="Li H."/>
            <person name="Li K."/>
            <person name="Li Q."/>
            <person name="Liu X."/>
            <person name="Ma X."/>
            <person name="Naidoo K."/>
            <person name="Pethybridge S.J."/>
            <person name="Sun J."/>
            <person name="Steenkamp E.T."/>
            <person name="van der Nest M.A."/>
            <person name="van Wyk S."/>
            <person name="Wingfield M.J."/>
            <person name="Xiong C."/>
            <person name="Yue Q."/>
            <person name="Zhang X."/>
        </authorList>
    </citation>
    <scope>NUCLEOTIDE SEQUENCE [LARGE SCALE GENOMIC DNA]</scope>
    <source>
        <strain evidence="7 8">BP 5553</strain>
    </source>
</reference>
<feature type="region of interest" description="Disordered" evidence="6">
    <location>
        <begin position="797"/>
        <end position="821"/>
    </location>
</feature>
<dbReference type="InterPro" id="IPR000225">
    <property type="entry name" value="Armadillo"/>
</dbReference>
<dbReference type="InterPro" id="IPR011989">
    <property type="entry name" value="ARM-like"/>
</dbReference>
<evidence type="ECO:0000256" key="6">
    <source>
        <dbReference type="SAM" id="MobiDB-lite"/>
    </source>
</evidence>
<dbReference type="Gene3D" id="1.25.10.10">
    <property type="entry name" value="Leucine-rich Repeat Variant"/>
    <property type="match status" value="3"/>
</dbReference>
<dbReference type="PANTHER" id="PTHR15651">
    <property type="entry name" value="ARMADILLO REPEAT-CONTAINING PROTEIN 8"/>
    <property type="match status" value="1"/>
</dbReference>
<keyword evidence="3" id="KW-0963">Cytoplasm</keyword>
<dbReference type="SUPFAM" id="SSF48371">
    <property type="entry name" value="ARM repeat"/>
    <property type="match status" value="2"/>
</dbReference>
<evidence type="ECO:0000313" key="8">
    <source>
        <dbReference type="Proteomes" id="UP000254866"/>
    </source>
</evidence>
<dbReference type="EMBL" id="NPIC01000002">
    <property type="protein sequence ID" value="RDL38275.1"/>
    <property type="molecule type" value="Genomic_DNA"/>
</dbReference>
<keyword evidence="5" id="KW-0539">Nucleus</keyword>
<feature type="region of interest" description="Disordered" evidence="6">
    <location>
        <begin position="368"/>
        <end position="395"/>
    </location>
</feature>
<dbReference type="InterPro" id="IPR016024">
    <property type="entry name" value="ARM-type_fold"/>
</dbReference>
<protein>
    <submittedName>
        <fullName evidence="7">Uncharacterized protein</fullName>
    </submittedName>
</protein>
<name>A0A370TRW8_9HELO</name>
<dbReference type="RefSeq" id="XP_031870931.1">
    <property type="nucleotide sequence ID" value="XM_032011238.1"/>
</dbReference>
<dbReference type="GO" id="GO:0043161">
    <property type="term" value="P:proteasome-mediated ubiquitin-dependent protein catabolic process"/>
    <property type="evidence" value="ECO:0007669"/>
    <property type="project" value="TreeGrafter"/>
</dbReference>
<gene>
    <name evidence="7" type="ORF">BP5553_02615</name>
</gene>
<comment type="caution">
    <text evidence="7">The sequence shown here is derived from an EMBL/GenBank/DDBJ whole genome shotgun (WGS) entry which is preliminary data.</text>
</comment>
<dbReference type="GeneID" id="43595464"/>
<keyword evidence="4" id="KW-0677">Repeat</keyword>
<dbReference type="AlphaFoldDB" id="A0A370TRW8"/>
<dbReference type="SMART" id="SM00185">
    <property type="entry name" value="ARM"/>
    <property type="match status" value="5"/>
</dbReference>
<dbReference type="OrthoDB" id="5559898at2759"/>
<evidence type="ECO:0000256" key="3">
    <source>
        <dbReference type="ARBA" id="ARBA00022490"/>
    </source>
</evidence>
<evidence type="ECO:0000256" key="2">
    <source>
        <dbReference type="ARBA" id="ARBA00004496"/>
    </source>
</evidence>
<dbReference type="GO" id="GO:0034657">
    <property type="term" value="C:GID complex"/>
    <property type="evidence" value="ECO:0007669"/>
    <property type="project" value="TreeGrafter"/>
</dbReference>
<evidence type="ECO:0000313" key="7">
    <source>
        <dbReference type="EMBL" id="RDL38275.1"/>
    </source>
</evidence>
<dbReference type="InterPro" id="IPR038739">
    <property type="entry name" value="ARMC8/Vid28"/>
</dbReference>
<dbReference type="GO" id="GO:0005634">
    <property type="term" value="C:nucleus"/>
    <property type="evidence" value="ECO:0007669"/>
    <property type="project" value="UniProtKB-SubCell"/>
</dbReference>
<dbReference type="GO" id="GO:0005737">
    <property type="term" value="C:cytoplasm"/>
    <property type="evidence" value="ECO:0007669"/>
    <property type="project" value="UniProtKB-SubCell"/>
</dbReference>
<dbReference type="STRING" id="2656787.A0A370TRW8"/>
<proteinExistence type="predicted"/>
<evidence type="ECO:0000256" key="5">
    <source>
        <dbReference type="ARBA" id="ARBA00023242"/>
    </source>
</evidence>
<feature type="compositionally biased region" description="Low complexity" evidence="6">
    <location>
        <begin position="802"/>
        <end position="821"/>
    </location>
</feature>
<accession>A0A370TRW8</accession>
<evidence type="ECO:0000256" key="1">
    <source>
        <dbReference type="ARBA" id="ARBA00004123"/>
    </source>
</evidence>